<dbReference type="AlphaFoldDB" id="A0A8X6QBM8"/>
<evidence type="ECO:0000313" key="2">
    <source>
        <dbReference type="EMBL" id="GFU17721.1"/>
    </source>
</evidence>
<protein>
    <submittedName>
        <fullName evidence="2">Uncharacterized protein</fullName>
    </submittedName>
</protein>
<accession>A0A8X6QBM8</accession>
<evidence type="ECO:0000256" key="1">
    <source>
        <dbReference type="SAM" id="MobiDB-lite"/>
    </source>
</evidence>
<feature type="region of interest" description="Disordered" evidence="1">
    <location>
        <begin position="69"/>
        <end position="100"/>
    </location>
</feature>
<dbReference type="EMBL" id="BMAW01080001">
    <property type="protein sequence ID" value="GFU17721.1"/>
    <property type="molecule type" value="Genomic_DNA"/>
</dbReference>
<keyword evidence="3" id="KW-1185">Reference proteome</keyword>
<evidence type="ECO:0000313" key="3">
    <source>
        <dbReference type="Proteomes" id="UP000887013"/>
    </source>
</evidence>
<sequence>MTDSGRIVLSFCGRSQNVHVDIPLLLMGKSMGQLFALPAPLPGDLGQQQAANYLTVPIFFPNYHKALGSHGTQRENSNKGRNFPEWQWPPSENGSLRGRQMERSKSVLRTQKDCQDIPRRWGSILGIMRSQVFWPVSVFFLPFFQKA</sequence>
<comment type="caution">
    <text evidence="2">The sequence shown here is derived from an EMBL/GenBank/DDBJ whole genome shotgun (WGS) entry which is preliminary data.</text>
</comment>
<proteinExistence type="predicted"/>
<organism evidence="2 3">
    <name type="scientific">Nephila pilipes</name>
    <name type="common">Giant wood spider</name>
    <name type="synonym">Nephila maculata</name>
    <dbReference type="NCBI Taxonomy" id="299642"/>
    <lineage>
        <taxon>Eukaryota</taxon>
        <taxon>Metazoa</taxon>
        <taxon>Ecdysozoa</taxon>
        <taxon>Arthropoda</taxon>
        <taxon>Chelicerata</taxon>
        <taxon>Arachnida</taxon>
        <taxon>Araneae</taxon>
        <taxon>Araneomorphae</taxon>
        <taxon>Entelegynae</taxon>
        <taxon>Araneoidea</taxon>
        <taxon>Nephilidae</taxon>
        <taxon>Nephila</taxon>
    </lineage>
</organism>
<gene>
    <name evidence="2" type="ORF">NPIL_69241</name>
</gene>
<dbReference type="Proteomes" id="UP000887013">
    <property type="component" value="Unassembled WGS sequence"/>
</dbReference>
<name>A0A8X6QBM8_NEPPI</name>
<reference evidence="2" key="1">
    <citation type="submission" date="2020-08" db="EMBL/GenBank/DDBJ databases">
        <title>Multicomponent nature underlies the extraordinary mechanical properties of spider dragline silk.</title>
        <authorList>
            <person name="Kono N."/>
            <person name="Nakamura H."/>
            <person name="Mori M."/>
            <person name="Yoshida Y."/>
            <person name="Ohtoshi R."/>
            <person name="Malay A.D."/>
            <person name="Moran D.A.P."/>
            <person name="Tomita M."/>
            <person name="Numata K."/>
            <person name="Arakawa K."/>
        </authorList>
    </citation>
    <scope>NUCLEOTIDE SEQUENCE</scope>
</reference>